<name>I6ZW86_ENCRO</name>
<keyword evidence="1" id="KW-1133">Transmembrane helix</keyword>
<accession>I6ZW86</accession>
<dbReference type="OrthoDB" id="2190056at2759"/>
<dbReference type="AlphaFoldDB" id="I6ZW86"/>
<reference evidence="2 3" key="1">
    <citation type="journal article" date="2012" name="Proc. Natl. Acad. Sci. U.S.A.">
        <title>Gain and loss of multiple functionally related, horizontally transferred genes in the reduced genomes of two microsporidian parasites.</title>
        <authorList>
            <person name="Pombert J.-F."/>
            <person name="Selman M."/>
            <person name="Burki F."/>
            <person name="Bardell F.T."/>
            <person name="Farinelli L."/>
            <person name="Solter L.F."/>
            <person name="Whitman D.W."/>
            <person name="Weiss L.M."/>
            <person name="Corradi N."/>
            <person name="Keeling P.J."/>
        </authorList>
    </citation>
    <scope>NUCLEOTIDE SEQUENCE [LARGE SCALE GENOMIC DNA]</scope>
    <source>
        <strain evidence="2 3">SJ-2008</strain>
    </source>
</reference>
<organism evidence="2 3">
    <name type="scientific">Encephalitozoon romaleae (strain SJ-2008)</name>
    <name type="common">Microsporidian parasite</name>
    <dbReference type="NCBI Taxonomy" id="1178016"/>
    <lineage>
        <taxon>Eukaryota</taxon>
        <taxon>Fungi</taxon>
        <taxon>Fungi incertae sedis</taxon>
        <taxon>Microsporidia</taxon>
        <taxon>Unikaryonidae</taxon>
        <taxon>Encephalitozoon</taxon>
    </lineage>
</organism>
<protein>
    <submittedName>
        <fullName evidence="2">Uncharacterized protein</fullName>
    </submittedName>
</protein>
<keyword evidence="1" id="KW-0812">Transmembrane</keyword>
<evidence type="ECO:0000313" key="3">
    <source>
        <dbReference type="Proteomes" id="UP000010094"/>
    </source>
</evidence>
<dbReference type="Proteomes" id="UP000010094">
    <property type="component" value="Chromosome XI"/>
</dbReference>
<dbReference type="VEuPathDB" id="MicrosporidiaDB:EROM_110440"/>
<evidence type="ECO:0000256" key="1">
    <source>
        <dbReference type="SAM" id="Phobius"/>
    </source>
</evidence>
<gene>
    <name evidence="2" type="ordered locus">EROM_110440</name>
</gene>
<keyword evidence="3" id="KW-1185">Reference proteome</keyword>
<dbReference type="KEGG" id="ero:EROM_110440"/>
<feature type="transmembrane region" description="Helical" evidence="1">
    <location>
        <begin position="97"/>
        <end position="116"/>
    </location>
</feature>
<keyword evidence="1" id="KW-0472">Membrane</keyword>
<proteinExistence type="predicted"/>
<dbReference type="RefSeq" id="XP_009265523.1">
    <property type="nucleotide sequence ID" value="XM_009267248.1"/>
</dbReference>
<dbReference type="HOGENOM" id="CLU_165637_0_0_1"/>
<evidence type="ECO:0000313" key="2">
    <source>
        <dbReference type="EMBL" id="AFN84026.1"/>
    </source>
</evidence>
<sequence length="119" mass="13689">MLFFLLASIVADNVEISRRSFDTLKVGNAYISSSPDSASTAWNSVKISFPGYHRYDIRENEPRKFELIDLTQYFGEKEEMQFRIDFETKYYGLIPDAWAMIAALTISSVVMFIIPLKSI</sequence>
<dbReference type="EMBL" id="CP003530">
    <property type="protein sequence ID" value="AFN84026.1"/>
    <property type="molecule type" value="Genomic_DNA"/>
</dbReference>
<dbReference type="GeneID" id="20564643"/>